<dbReference type="EMBL" id="JAJVDC020000301">
    <property type="protein sequence ID" value="KAL1615670.1"/>
    <property type="molecule type" value="Genomic_DNA"/>
</dbReference>
<organism evidence="2 3">
    <name type="scientific">Neofusicoccum ribis</name>
    <dbReference type="NCBI Taxonomy" id="45134"/>
    <lineage>
        <taxon>Eukaryota</taxon>
        <taxon>Fungi</taxon>
        <taxon>Dikarya</taxon>
        <taxon>Ascomycota</taxon>
        <taxon>Pezizomycotina</taxon>
        <taxon>Dothideomycetes</taxon>
        <taxon>Dothideomycetes incertae sedis</taxon>
        <taxon>Botryosphaeriales</taxon>
        <taxon>Botryosphaeriaceae</taxon>
        <taxon>Neofusicoccum</taxon>
    </lineage>
</organism>
<accession>A0ABR3SAV6</accession>
<keyword evidence="1" id="KW-1133">Transmembrane helix</keyword>
<protein>
    <submittedName>
        <fullName evidence="2">Uncharacterized protein</fullName>
    </submittedName>
</protein>
<evidence type="ECO:0000313" key="2">
    <source>
        <dbReference type="EMBL" id="KAL1615670.1"/>
    </source>
</evidence>
<comment type="caution">
    <text evidence="2">The sequence shown here is derived from an EMBL/GenBank/DDBJ whole genome shotgun (WGS) entry which is preliminary data.</text>
</comment>
<name>A0ABR3SAV6_9PEZI</name>
<feature type="transmembrane region" description="Helical" evidence="1">
    <location>
        <begin position="46"/>
        <end position="68"/>
    </location>
</feature>
<proteinExistence type="predicted"/>
<keyword evidence="3" id="KW-1185">Reference proteome</keyword>
<evidence type="ECO:0000313" key="3">
    <source>
        <dbReference type="Proteomes" id="UP001521116"/>
    </source>
</evidence>
<dbReference type="Proteomes" id="UP001521116">
    <property type="component" value="Unassembled WGS sequence"/>
</dbReference>
<keyword evidence="1" id="KW-0472">Membrane</keyword>
<keyword evidence="1" id="KW-0812">Transmembrane</keyword>
<evidence type="ECO:0000256" key="1">
    <source>
        <dbReference type="SAM" id="Phobius"/>
    </source>
</evidence>
<reference evidence="2 3" key="1">
    <citation type="submission" date="2024-02" db="EMBL/GenBank/DDBJ databases">
        <title>De novo assembly and annotation of 12 fungi associated with fruit tree decline syndrome in Ontario, Canada.</title>
        <authorList>
            <person name="Sulman M."/>
            <person name="Ellouze W."/>
            <person name="Ilyukhin E."/>
        </authorList>
    </citation>
    <scope>NUCLEOTIDE SEQUENCE [LARGE SCALE GENOMIC DNA]</scope>
    <source>
        <strain evidence="2 3">M1-105</strain>
    </source>
</reference>
<sequence length="104" mass="11588">MADPDSLTLADRAAFKKLPPHSRRHVLDAMREGAAGSSSHSSWSKLLFTLASTYTIYLAPYPVLRWLVSYLVRLLYDSADDAPLPPTQLADSPVRDRYVQLVSV</sequence>
<gene>
    <name evidence="2" type="ORF">SLS56_011729</name>
</gene>